<dbReference type="EMBL" id="CM042020">
    <property type="protein sequence ID" value="KAI3822753.1"/>
    <property type="molecule type" value="Genomic_DNA"/>
</dbReference>
<protein>
    <submittedName>
        <fullName evidence="1">Uncharacterized protein</fullName>
    </submittedName>
</protein>
<comment type="caution">
    <text evidence="1">The sequence shown here is derived from an EMBL/GenBank/DDBJ whole genome shotgun (WGS) entry which is preliminary data.</text>
</comment>
<evidence type="ECO:0000313" key="2">
    <source>
        <dbReference type="Proteomes" id="UP001056120"/>
    </source>
</evidence>
<evidence type="ECO:0000313" key="1">
    <source>
        <dbReference type="EMBL" id="KAI3822753.1"/>
    </source>
</evidence>
<accession>A0ACB9JS63</accession>
<dbReference type="Proteomes" id="UP001056120">
    <property type="component" value="Linkage Group LG03"/>
</dbReference>
<gene>
    <name evidence="1" type="ORF">L1987_10351</name>
</gene>
<proteinExistence type="predicted"/>
<reference evidence="1 2" key="2">
    <citation type="journal article" date="2022" name="Mol. Ecol. Resour.">
        <title>The genomes of chicory, endive, great burdock and yacon provide insights into Asteraceae paleo-polyploidization history and plant inulin production.</title>
        <authorList>
            <person name="Fan W."/>
            <person name="Wang S."/>
            <person name="Wang H."/>
            <person name="Wang A."/>
            <person name="Jiang F."/>
            <person name="Liu H."/>
            <person name="Zhao H."/>
            <person name="Xu D."/>
            <person name="Zhang Y."/>
        </authorList>
    </citation>
    <scope>NUCLEOTIDE SEQUENCE [LARGE SCALE GENOMIC DNA]</scope>
    <source>
        <strain evidence="2">cv. Yunnan</strain>
        <tissue evidence="1">Leaves</tissue>
    </source>
</reference>
<organism evidence="1 2">
    <name type="scientific">Smallanthus sonchifolius</name>
    <dbReference type="NCBI Taxonomy" id="185202"/>
    <lineage>
        <taxon>Eukaryota</taxon>
        <taxon>Viridiplantae</taxon>
        <taxon>Streptophyta</taxon>
        <taxon>Embryophyta</taxon>
        <taxon>Tracheophyta</taxon>
        <taxon>Spermatophyta</taxon>
        <taxon>Magnoliopsida</taxon>
        <taxon>eudicotyledons</taxon>
        <taxon>Gunneridae</taxon>
        <taxon>Pentapetalae</taxon>
        <taxon>asterids</taxon>
        <taxon>campanulids</taxon>
        <taxon>Asterales</taxon>
        <taxon>Asteraceae</taxon>
        <taxon>Asteroideae</taxon>
        <taxon>Heliantheae alliance</taxon>
        <taxon>Millerieae</taxon>
        <taxon>Smallanthus</taxon>
    </lineage>
</organism>
<name>A0ACB9JS63_9ASTR</name>
<keyword evidence="2" id="KW-1185">Reference proteome</keyword>
<reference evidence="2" key="1">
    <citation type="journal article" date="2022" name="Mol. Ecol. Resour.">
        <title>The genomes of chicory, endive, great burdock and yacon provide insights into Asteraceae palaeo-polyploidization history and plant inulin production.</title>
        <authorList>
            <person name="Fan W."/>
            <person name="Wang S."/>
            <person name="Wang H."/>
            <person name="Wang A."/>
            <person name="Jiang F."/>
            <person name="Liu H."/>
            <person name="Zhao H."/>
            <person name="Xu D."/>
            <person name="Zhang Y."/>
        </authorList>
    </citation>
    <scope>NUCLEOTIDE SEQUENCE [LARGE SCALE GENOMIC DNA]</scope>
    <source>
        <strain evidence="2">cv. Yunnan</strain>
    </source>
</reference>
<sequence length="474" mass="51944">MIKRRQPQYNEPLADKIHRYRGVILVISIPLLLISFVLFLMPSARSPNDGVSPNRKFSPNYVLQSDPSSNRYAVIFDAGSSGSRVHVFCFDKNLDLVQIGNELELFEQLKPGLSAYPTDPKKAADSLLPLLEKAEKVVPQNMLQNTPVKVGATAGLRQLGVDASERILQAVKDFLKVKSSLKSDDDWITVLDGTQEGAYQWVTINYLLKKLGKKYSQTVGVVDLGGGSVQMAYAISEEDAAKAPRITNGEDTYVKEMFLMGTKYYLYVHSYLKYGLLAARAEILGVEKDSDNPCSLAGYNGVYTYGGTDYKVSALPSGSNLNKCREAAIKALKVNESACTHMKCTFGGVWNGGGGDGQKNLFVASFFFDRAAEAGFINASKPVAKVSPKDFQVAAQRVCHTTLEDAKSQYPDVDPSNLPYLCMDLVYQYTLLVDGFDLQPEQQITLVKKVEYQNSLVEAAWPLGSAIEAVSAAG</sequence>